<accession>A0ABV6P480</accession>
<reference evidence="1 2" key="1">
    <citation type="submission" date="2024-09" db="EMBL/GenBank/DDBJ databases">
        <authorList>
            <person name="Sun Q."/>
            <person name="Mori K."/>
        </authorList>
    </citation>
    <scope>NUCLEOTIDE SEQUENCE [LARGE SCALE GENOMIC DNA]</scope>
    <source>
        <strain evidence="1 2">TBRC 2205</strain>
    </source>
</reference>
<proteinExistence type="predicted"/>
<organism evidence="1 2">
    <name type="scientific">Plantactinospora siamensis</name>
    <dbReference type="NCBI Taxonomy" id="555372"/>
    <lineage>
        <taxon>Bacteria</taxon>
        <taxon>Bacillati</taxon>
        <taxon>Actinomycetota</taxon>
        <taxon>Actinomycetes</taxon>
        <taxon>Micromonosporales</taxon>
        <taxon>Micromonosporaceae</taxon>
        <taxon>Plantactinospora</taxon>
    </lineage>
</organism>
<gene>
    <name evidence="1" type="ORF">ACFFHU_27300</name>
</gene>
<comment type="caution">
    <text evidence="1">The sequence shown here is derived from an EMBL/GenBank/DDBJ whole genome shotgun (WGS) entry which is preliminary data.</text>
</comment>
<dbReference type="RefSeq" id="WP_377343179.1">
    <property type="nucleotide sequence ID" value="NZ_JBHLUE010000026.1"/>
</dbReference>
<evidence type="ECO:0000313" key="2">
    <source>
        <dbReference type="Proteomes" id="UP001589894"/>
    </source>
</evidence>
<dbReference type="EMBL" id="JBHLUE010000026">
    <property type="protein sequence ID" value="MFC0567835.1"/>
    <property type="molecule type" value="Genomic_DNA"/>
</dbReference>
<keyword evidence="2" id="KW-1185">Reference proteome</keyword>
<evidence type="ECO:0000313" key="1">
    <source>
        <dbReference type="EMBL" id="MFC0567835.1"/>
    </source>
</evidence>
<protein>
    <submittedName>
        <fullName evidence="1">Uncharacterized protein</fullName>
    </submittedName>
</protein>
<name>A0ABV6P480_9ACTN</name>
<dbReference type="Proteomes" id="UP001589894">
    <property type="component" value="Unassembled WGS sequence"/>
</dbReference>
<sequence length="179" mass="20025">MSMVTRLLSVCPVTDRTGSAESGETPALLRDLVTKVGGCTLDHGFYRFHTARTATEANVACAALIDGFAGRFHCFAFDWLGREIAVNVRGRRPAVIVVDPGWGEYCRTDCELDEWHDVMCGEDDLLAHSFYQEWQQANPGIVLRFDQVVGYRIPLFLGGPEEVSNLELTDREVYFELST</sequence>